<sequence>MYSNPYLHFYPPPPHPPPPKNLTLQTDPRHVLSFREFYQKHFNTHRDFFQFALDPKPFSLWRIESCNFNWQNQPFYKYPYEYNERNRERNWNQYRESREEEEEPYDEENQPYEDYVDYEENKENEEKMQFVLSDEAIAMFRFSELRILKLKENEENGKVEYSSSSPSTTYVTSEPNPAELQPSNLSAKEAREFYGDSYSTIKVMEATLNNIYVKSYEIKQDQNNDNENNEEENMVVYWPVLPLKFT</sequence>
<organism evidence="2 3">
    <name type="scientific">Diversispora eburnea</name>
    <dbReference type="NCBI Taxonomy" id="1213867"/>
    <lineage>
        <taxon>Eukaryota</taxon>
        <taxon>Fungi</taxon>
        <taxon>Fungi incertae sedis</taxon>
        <taxon>Mucoromycota</taxon>
        <taxon>Glomeromycotina</taxon>
        <taxon>Glomeromycetes</taxon>
        <taxon>Diversisporales</taxon>
        <taxon>Diversisporaceae</taxon>
        <taxon>Diversispora</taxon>
    </lineage>
</organism>
<dbReference type="AlphaFoldDB" id="A0A9N9BBN3"/>
<reference evidence="2" key="1">
    <citation type="submission" date="2021-06" db="EMBL/GenBank/DDBJ databases">
        <authorList>
            <person name="Kallberg Y."/>
            <person name="Tangrot J."/>
            <person name="Rosling A."/>
        </authorList>
    </citation>
    <scope>NUCLEOTIDE SEQUENCE</scope>
    <source>
        <strain evidence="2">AZ414A</strain>
    </source>
</reference>
<gene>
    <name evidence="2" type="ORF">DEBURN_LOCUS7546</name>
</gene>
<evidence type="ECO:0000313" key="3">
    <source>
        <dbReference type="Proteomes" id="UP000789706"/>
    </source>
</evidence>
<dbReference type="Proteomes" id="UP000789706">
    <property type="component" value="Unassembled WGS sequence"/>
</dbReference>
<proteinExistence type="predicted"/>
<feature type="region of interest" description="Disordered" evidence="1">
    <location>
        <begin position="156"/>
        <end position="179"/>
    </location>
</feature>
<protein>
    <submittedName>
        <fullName evidence="2">941_t:CDS:1</fullName>
    </submittedName>
</protein>
<evidence type="ECO:0000256" key="1">
    <source>
        <dbReference type="SAM" id="MobiDB-lite"/>
    </source>
</evidence>
<feature type="compositionally biased region" description="Low complexity" evidence="1">
    <location>
        <begin position="159"/>
        <end position="175"/>
    </location>
</feature>
<dbReference type="EMBL" id="CAJVPK010000927">
    <property type="protein sequence ID" value="CAG8560143.1"/>
    <property type="molecule type" value="Genomic_DNA"/>
</dbReference>
<comment type="caution">
    <text evidence="2">The sequence shown here is derived from an EMBL/GenBank/DDBJ whole genome shotgun (WGS) entry which is preliminary data.</text>
</comment>
<name>A0A9N9BBN3_9GLOM</name>
<accession>A0A9N9BBN3</accession>
<dbReference type="OrthoDB" id="2438847at2759"/>
<keyword evidence="3" id="KW-1185">Reference proteome</keyword>
<evidence type="ECO:0000313" key="2">
    <source>
        <dbReference type="EMBL" id="CAG8560143.1"/>
    </source>
</evidence>